<dbReference type="STRING" id="6832.A0A553NT49"/>
<dbReference type="InterPro" id="IPR030373">
    <property type="entry name" value="PABS_CS"/>
</dbReference>
<protein>
    <recommendedName>
        <fullName evidence="4">PABS domain-containing protein</fullName>
    </recommendedName>
</protein>
<dbReference type="OrthoDB" id="5953636at2759"/>
<feature type="domain" description="PABS" evidence="4">
    <location>
        <begin position="208"/>
        <end position="458"/>
    </location>
</feature>
<evidence type="ECO:0000259" key="4">
    <source>
        <dbReference type="PROSITE" id="PS51006"/>
    </source>
</evidence>
<dbReference type="PROSITE" id="PS51006">
    <property type="entry name" value="PABS_2"/>
    <property type="match status" value="1"/>
</dbReference>
<dbReference type="Pfam" id="PF17284">
    <property type="entry name" value="Spermine_synt_N"/>
    <property type="match status" value="1"/>
</dbReference>
<feature type="active site" description="Proton acceptor" evidence="3">
    <location>
        <position position="369"/>
    </location>
</feature>
<comment type="caution">
    <text evidence="5">The sequence shown here is derived from an EMBL/GenBank/DDBJ whole genome shotgun (WGS) entry which is preliminary data.</text>
</comment>
<dbReference type="SUPFAM" id="SSF53335">
    <property type="entry name" value="S-adenosyl-L-methionine-dependent methyltransferases"/>
    <property type="match status" value="1"/>
</dbReference>
<name>A0A553NT49_TIGCA</name>
<keyword evidence="3" id="KW-0620">Polyamine biosynthesis</keyword>
<dbReference type="Gene3D" id="3.40.50.150">
    <property type="entry name" value="Vaccinia Virus protein VP39"/>
    <property type="match status" value="1"/>
</dbReference>
<sequence>MFLDVQACMEITDVPSTFFGLMMGRMGRGSSRGGHFDCMENLASLSSVHLYQPMSGEKIGLFYEIISRGFDSYTMPTQIQTYMVDYRLDSYLDDDLLRALVIQPLQKVFKSKLIEISVRHRPQDFSKSFCLEGDEIDVSIWIKLYNKHLPKDQHVLLTLTVELPREIEESIILEDGFSLEEALKTSLTTNFPETSGSFFPAIKRTLKDSPYLRSSDNRLMEYKYEKVLFSDQSPYQFVQIVQTLDFGPLLILDGYANYAESDKETYTHMLMNLPHEDYSGKEVLILGGGDGALIQELFALENPPSFVTMVDIDAMVMDACNQFMPNVCGKFLDRSNWEGPNHKIIAGDAIAFMKECLSGPKKFDFIFGDLTDTPVSTTPRDESVWAFLKMILDMGVNLLKPNTGKYLTHCNGICVPQSLEAYEKVLANLAGGSCTFTKTTRYVNSFYETWTYYQIIRNEK</sequence>
<dbReference type="Gene3D" id="2.30.140.10">
    <property type="entry name" value="Spermidine synthase, tetramerisation domain"/>
    <property type="match status" value="1"/>
</dbReference>
<dbReference type="InterPro" id="IPR035246">
    <property type="entry name" value="Spermidine_synt_N"/>
</dbReference>
<dbReference type="InterPro" id="IPR037163">
    <property type="entry name" value="Spermidine_synt_N_sf"/>
</dbReference>
<dbReference type="GO" id="GO:0006597">
    <property type="term" value="P:spermine biosynthetic process"/>
    <property type="evidence" value="ECO:0007669"/>
    <property type="project" value="InterPro"/>
</dbReference>
<reference evidence="5 6" key="1">
    <citation type="journal article" date="2018" name="Nat. Ecol. Evol.">
        <title>Genomic signatures of mitonuclear coevolution across populations of Tigriopus californicus.</title>
        <authorList>
            <person name="Barreto F.S."/>
            <person name="Watson E.T."/>
            <person name="Lima T.G."/>
            <person name="Willett C.S."/>
            <person name="Edmands S."/>
            <person name="Li W."/>
            <person name="Burton R.S."/>
        </authorList>
    </citation>
    <scope>NUCLEOTIDE SEQUENCE [LARGE SCALE GENOMIC DNA]</scope>
    <source>
        <strain evidence="5 6">San Diego</strain>
    </source>
</reference>
<dbReference type="CDD" id="cd02440">
    <property type="entry name" value="AdoMet_MTases"/>
    <property type="match status" value="1"/>
</dbReference>
<evidence type="ECO:0000256" key="2">
    <source>
        <dbReference type="ARBA" id="ARBA00022679"/>
    </source>
</evidence>
<evidence type="ECO:0000256" key="3">
    <source>
        <dbReference type="PROSITE-ProRule" id="PRU00354"/>
    </source>
</evidence>
<dbReference type="Pfam" id="PF01564">
    <property type="entry name" value="Spermine_synth"/>
    <property type="match status" value="1"/>
</dbReference>
<proteinExistence type="inferred from homology"/>
<gene>
    <name evidence="5" type="ORF">TCAL_04573</name>
</gene>
<evidence type="ECO:0000313" key="6">
    <source>
        <dbReference type="Proteomes" id="UP000318571"/>
    </source>
</evidence>
<organism evidence="5 6">
    <name type="scientific">Tigriopus californicus</name>
    <name type="common">Marine copepod</name>
    <dbReference type="NCBI Taxonomy" id="6832"/>
    <lineage>
        <taxon>Eukaryota</taxon>
        <taxon>Metazoa</taxon>
        <taxon>Ecdysozoa</taxon>
        <taxon>Arthropoda</taxon>
        <taxon>Crustacea</taxon>
        <taxon>Multicrustacea</taxon>
        <taxon>Hexanauplia</taxon>
        <taxon>Copepoda</taxon>
        <taxon>Harpacticoida</taxon>
        <taxon>Harpacticidae</taxon>
        <taxon>Tigriopus</taxon>
    </lineage>
</organism>
<dbReference type="InterPro" id="IPR030374">
    <property type="entry name" value="PABS"/>
</dbReference>
<comment type="similarity">
    <text evidence="1">Belongs to the spermidine/spermine synthase family.</text>
</comment>
<dbReference type="InterPro" id="IPR029063">
    <property type="entry name" value="SAM-dependent_MTases_sf"/>
</dbReference>
<dbReference type="PROSITE" id="PS01330">
    <property type="entry name" value="PABS_1"/>
    <property type="match status" value="1"/>
</dbReference>
<evidence type="ECO:0000256" key="1">
    <source>
        <dbReference type="ARBA" id="ARBA00007867"/>
    </source>
</evidence>
<dbReference type="OMA" id="FMENELA"/>
<keyword evidence="2 3" id="KW-0808">Transferase</keyword>
<keyword evidence="6" id="KW-1185">Reference proteome</keyword>
<dbReference type="AlphaFoldDB" id="A0A553NT49"/>
<dbReference type="InterPro" id="IPR015576">
    <property type="entry name" value="Spermine_synthase_animal"/>
</dbReference>
<dbReference type="GO" id="GO:0016768">
    <property type="term" value="F:spermine synthase activity"/>
    <property type="evidence" value="ECO:0007669"/>
    <property type="project" value="InterPro"/>
</dbReference>
<accession>A0A553NT49</accession>
<dbReference type="PANTHER" id="PTHR46315:SF1">
    <property type="entry name" value="SPERMINE SYNTHASE"/>
    <property type="match status" value="1"/>
</dbReference>
<evidence type="ECO:0000313" key="5">
    <source>
        <dbReference type="EMBL" id="TRY68607.1"/>
    </source>
</evidence>
<dbReference type="Proteomes" id="UP000318571">
    <property type="component" value="Chromosome 1"/>
</dbReference>
<dbReference type="EMBL" id="VCGU01000010">
    <property type="protein sequence ID" value="TRY68607.1"/>
    <property type="molecule type" value="Genomic_DNA"/>
</dbReference>
<dbReference type="PANTHER" id="PTHR46315">
    <property type="entry name" value="SPERMINE SYNTHASE"/>
    <property type="match status" value="1"/>
</dbReference>